<feature type="transmembrane region" description="Helical" evidence="1">
    <location>
        <begin position="85"/>
        <end position="102"/>
    </location>
</feature>
<organism evidence="2 3">
    <name type="scientific">Prymnesium parvum</name>
    <name type="common">Toxic golden alga</name>
    <dbReference type="NCBI Taxonomy" id="97485"/>
    <lineage>
        <taxon>Eukaryota</taxon>
        <taxon>Haptista</taxon>
        <taxon>Haptophyta</taxon>
        <taxon>Prymnesiophyceae</taxon>
        <taxon>Prymnesiales</taxon>
        <taxon>Prymnesiaceae</taxon>
        <taxon>Prymnesium</taxon>
    </lineage>
</organism>
<sequence>MARNGYALAAFSAFAAAAAAVWVRGAPRSPEDIMLAIVCWIVFLELSARSRPHCDATAFATRKLCHAGCGLGIMQLDPHQLAQRVFVWAIAASSILMTWGLSPVPRFRFARPDDVGVTAYLCLVSAWFYLRLPPAILAPVFFADPAGAVFGKAATALLGAANARWYSNKSVVGSAAVLAFTYITIGFPCSLLQRGAISTAAMVAEAVGGEYDNLALAAVVLLGWLCV</sequence>
<keyword evidence="1" id="KW-0472">Membrane</keyword>
<accession>A0AB34JAH1</accession>
<dbReference type="EMBL" id="JBGBPQ010000010">
    <property type="protein sequence ID" value="KAL1519045.1"/>
    <property type="molecule type" value="Genomic_DNA"/>
</dbReference>
<evidence type="ECO:0008006" key="4">
    <source>
        <dbReference type="Google" id="ProtNLM"/>
    </source>
</evidence>
<comment type="caution">
    <text evidence="2">The sequence shown here is derived from an EMBL/GenBank/DDBJ whole genome shotgun (WGS) entry which is preliminary data.</text>
</comment>
<reference evidence="2 3" key="1">
    <citation type="journal article" date="2024" name="Science">
        <title>Giant polyketide synthase enzymes in the biosynthesis of giant marine polyether toxins.</title>
        <authorList>
            <person name="Fallon T.R."/>
            <person name="Shende V.V."/>
            <person name="Wierzbicki I.H."/>
            <person name="Pendleton A.L."/>
            <person name="Watervoot N.F."/>
            <person name="Auber R.P."/>
            <person name="Gonzalez D.J."/>
            <person name="Wisecaver J.H."/>
            <person name="Moore B.S."/>
        </authorList>
    </citation>
    <scope>NUCLEOTIDE SEQUENCE [LARGE SCALE GENOMIC DNA]</scope>
    <source>
        <strain evidence="2 3">12B1</strain>
    </source>
</reference>
<evidence type="ECO:0000313" key="2">
    <source>
        <dbReference type="EMBL" id="KAL1519045.1"/>
    </source>
</evidence>
<gene>
    <name evidence="2" type="ORF">AB1Y20_003313</name>
</gene>
<keyword evidence="1" id="KW-1133">Transmembrane helix</keyword>
<evidence type="ECO:0000256" key="1">
    <source>
        <dbReference type="SAM" id="Phobius"/>
    </source>
</evidence>
<evidence type="ECO:0000313" key="3">
    <source>
        <dbReference type="Proteomes" id="UP001515480"/>
    </source>
</evidence>
<keyword evidence="1" id="KW-0812">Transmembrane</keyword>
<protein>
    <recommendedName>
        <fullName evidence="4">Dolichol kinase</fullName>
    </recommendedName>
</protein>
<proteinExistence type="predicted"/>
<dbReference type="Proteomes" id="UP001515480">
    <property type="component" value="Unassembled WGS sequence"/>
</dbReference>
<keyword evidence="3" id="KW-1185">Reference proteome</keyword>
<name>A0AB34JAH1_PRYPA</name>
<feature type="transmembrane region" description="Helical" evidence="1">
    <location>
        <begin position="171"/>
        <end position="192"/>
    </location>
</feature>
<dbReference type="AlphaFoldDB" id="A0AB34JAH1"/>